<dbReference type="EMBL" id="ACKY01000061">
    <property type="protein sequence ID" value="EEV88598.1"/>
    <property type="molecule type" value="Genomic_DNA"/>
</dbReference>
<keyword evidence="5" id="KW-1185">Reference proteome</keyword>
<comment type="caution">
    <text evidence="4">The sequence shown here is derived from an EMBL/GenBank/DDBJ whole genome shotgun (WGS) entry which is preliminary data.</text>
</comment>
<organism evidence="4 5">
    <name type="scientific">Cardiobacterium hominis (strain ATCC 15826 / DSM 8339 / NCTC 10426 / 6573)</name>
    <dbReference type="NCBI Taxonomy" id="638300"/>
    <lineage>
        <taxon>Bacteria</taxon>
        <taxon>Pseudomonadati</taxon>
        <taxon>Pseudomonadota</taxon>
        <taxon>Gammaproteobacteria</taxon>
        <taxon>Cardiobacteriales</taxon>
        <taxon>Cardiobacteriaceae</taxon>
        <taxon>Cardiobacterium</taxon>
    </lineage>
</organism>
<dbReference type="RefSeq" id="WP_004141165.1">
    <property type="nucleotide sequence ID" value="NZ_GG694026.1"/>
</dbReference>
<sequence length="77" mass="9089">MSEGTVFMNNRTQAVRLPADMRFDENVKKVEVRKQGNERIISPAGQSWDSFFAKPKEQWLSEDFSVEQEPPQEREDW</sequence>
<dbReference type="GO" id="GO:0003677">
    <property type="term" value="F:DNA binding"/>
    <property type="evidence" value="ECO:0007669"/>
    <property type="project" value="UniProtKB-UniRule"/>
</dbReference>
<dbReference type="OrthoDB" id="5298361at2"/>
<evidence type="ECO:0000313" key="4">
    <source>
        <dbReference type="EMBL" id="EEV88598.1"/>
    </source>
</evidence>
<dbReference type="PANTHER" id="PTHR37550">
    <property type="entry name" value="ANTITOXIN VAPB1"/>
    <property type="match status" value="1"/>
</dbReference>
<keyword evidence="2" id="KW-0238">DNA-binding</keyword>
<dbReference type="InterPro" id="IPR051734">
    <property type="entry name" value="VapB_TA_antitoxins"/>
</dbReference>
<dbReference type="HOGENOM" id="CLU_162018_3_2_6"/>
<dbReference type="PANTHER" id="PTHR37550:SF3">
    <property type="entry name" value="ANTITOXIN VAPB1"/>
    <property type="match status" value="1"/>
</dbReference>
<evidence type="ECO:0000313" key="5">
    <source>
        <dbReference type="Proteomes" id="UP000004870"/>
    </source>
</evidence>
<dbReference type="AlphaFoldDB" id="C8N9V4"/>
<feature type="domain" description="SpoVT-AbrB" evidence="3">
    <location>
        <begin position="4"/>
        <end position="46"/>
    </location>
</feature>
<dbReference type="PROSITE" id="PS51740">
    <property type="entry name" value="SPOVT_ABRB"/>
    <property type="match status" value="1"/>
</dbReference>
<proteinExistence type="inferred from homology"/>
<dbReference type="Proteomes" id="UP000004870">
    <property type="component" value="Unassembled WGS sequence"/>
</dbReference>
<evidence type="ECO:0000256" key="1">
    <source>
        <dbReference type="ARBA" id="ARBA00007924"/>
    </source>
</evidence>
<gene>
    <name evidence="4" type="primary">yge</name>
    <name evidence="4" type="ORF">HMPREF0198_1282</name>
</gene>
<dbReference type="InterPro" id="IPR047976">
    <property type="entry name" value="Anti_VapB2-like"/>
</dbReference>
<evidence type="ECO:0000256" key="2">
    <source>
        <dbReference type="PROSITE-ProRule" id="PRU01076"/>
    </source>
</evidence>
<evidence type="ECO:0000259" key="3">
    <source>
        <dbReference type="PROSITE" id="PS51740"/>
    </source>
</evidence>
<dbReference type="SUPFAM" id="SSF89447">
    <property type="entry name" value="AbrB/MazE/MraZ-like"/>
    <property type="match status" value="1"/>
</dbReference>
<accession>C8N9V4</accession>
<dbReference type="GeneID" id="84788585"/>
<dbReference type="Pfam" id="PF04014">
    <property type="entry name" value="MazE_antitoxin"/>
    <property type="match status" value="1"/>
</dbReference>
<name>C8N9V4_CARH6</name>
<reference evidence="4 5" key="1">
    <citation type="submission" date="2009-08" db="EMBL/GenBank/DDBJ databases">
        <authorList>
            <person name="Qin X."/>
            <person name="Bachman B."/>
            <person name="Battles P."/>
            <person name="Bell A."/>
            <person name="Bess C."/>
            <person name="Bickham C."/>
            <person name="Chaboub L."/>
            <person name="Chen D."/>
            <person name="Coyle M."/>
            <person name="Deiros D.R."/>
            <person name="Dinh H."/>
            <person name="Forbes L."/>
            <person name="Fowler G."/>
            <person name="Francisco L."/>
            <person name="Fu Q."/>
            <person name="Gubbala S."/>
            <person name="Hale W."/>
            <person name="Han Y."/>
            <person name="Hemphill L."/>
            <person name="Highlander S.K."/>
            <person name="Hirani K."/>
            <person name="Hogues M."/>
            <person name="Jackson L."/>
            <person name="Jakkamsetti A."/>
            <person name="Javaid M."/>
            <person name="Jiang H."/>
            <person name="Korchina V."/>
            <person name="Kovar C."/>
            <person name="Lara F."/>
            <person name="Lee S."/>
            <person name="Mata R."/>
            <person name="Mathew T."/>
            <person name="Moen C."/>
            <person name="Morales K."/>
            <person name="Munidasa M."/>
            <person name="Nazareth L."/>
            <person name="Ngo R."/>
            <person name="Nguyen L."/>
            <person name="Okwuonu G."/>
            <person name="Ongeri F."/>
            <person name="Patil S."/>
            <person name="Petrosino J."/>
            <person name="Pham C."/>
            <person name="Pham P."/>
            <person name="Pu L.-L."/>
            <person name="Puazo M."/>
            <person name="Raj R."/>
            <person name="Reid J."/>
            <person name="Rouhana J."/>
            <person name="Saada N."/>
            <person name="Shang Y."/>
            <person name="Simmons D."/>
            <person name="Thornton R."/>
            <person name="Warren J."/>
            <person name="Weissenberger G."/>
            <person name="Zhang J."/>
            <person name="Zhang L."/>
            <person name="Zhou C."/>
            <person name="Zhu D."/>
            <person name="Muzny D."/>
            <person name="Worley K."/>
            <person name="Gibbs R."/>
        </authorList>
    </citation>
    <scope>NUCLEOTIDE SEQUENCE [LARGE SCALE GENOMIC DNA]</scope>
    <source>
        <strain evidence="5">ATCC 15826 / DSM 8339 / NCTC 10426 / 6573</strain>
    </source>
</reference>
<dbReference type="InterPro" id="IPR037914">
    <property type="entry name" value="SpoVT-AbrB_sf"/>
</dbReference>
<dbReference type="Gene3D" id="2.10.260.10">
    <property type="match status" value="1"/>
</dbReference>
<protein>
    <submittedName>
        <fullName evidence="4">SpoVT/AbrB-like protein</fullName>
    </submittedName>
</protein>
<dbReference type="STRING" id="2718.CHUV0807_0807"/>
<comment type="similarity">
    <text evidence="1">Belongs to the VapB family.</text>
</comment>
<dbReference type="InterPro" id="IPR007159">
    <property type="entry name" value="SpoVT-AbrB_dom"/>
</dbReference>
<dbReference type="NCBIfam" id="NF040493">
    <property type="entry name" value="TA_anti_VapB"/>
    <property type="match status" value="1"/>
</dbReference>